<name>A0A6L3T222_9HYPH</name>
<organism evidence="2 3">
    <name type="scientific">Methylobacterium soli</name>
    <dbReference type="NCBI Taxonomy" id="553447"/>
    <lineage>
        <taxon>Bacteria</taxon>
        <taxon>Pseudomonadati</taxon>
        <taxon>Pseudomonadota</taxon>
        <taxon>Alphaproteobacteria</taxon>
        <taxon>Hyphomicrobiales</taxon>
        <taxon>Methylobacteriaceae</taxon>
        <taxon>Methylobacterium</taxon>
    </lineage>
</organism>
<accession>A0A6L3T222</accession>
<dbReference type="RefSeq" id="WP_151000356.1">
    <property type="nucleotide sequence ID" value="NZ_BPQY01000067.1"/>
</dbReference>
<sequence length="124" mass="12956">MTKRVHATQAEVDAAMIAFRADERSRGLDPASEGFVLSLLRAQIEREKTGLLAAAPAPRGTIAPGVRSAQPIAKPAPRPMPVKPVTPSPSAAVLAERARAQKIIAMTPKGAEAECQAALRSGDP</sequence>
<evidence type="ECO:0000313" key="2">
    <source>
        <dbReference type="EMBL" id="KAB1078822.1"/>
    </source>
</evidence>
<feature type="compositionally biased region" description="Pro residues" evidence="1">
    <location>
        <begin position="74"/>
        <end position="87"/>
    </location>
</feature>
<feature type="region of interest" description="Disordered" evidence="1">
    <location>
        <begin position="55"/>
        <end position="88"/>
    </location>
</feature>
<comment type="caution">
    <text evidence="2">The sequence shown here is derived from an EMBL/GenBank/DDBJ whole genome shotgun (WGS) entry which is preliminary data.</text>
</comment>
<protein>
    <submittedName>
        <fullName evidence="2">Uncharacterized protein</fullName>
    </submittedName>
</protein>
<evidence type="ECO:0000313" key="3">
    <source>
        <dbReference type="Proteomes" id="UP000474159"/>
    </source>
</evidence>
<keyword evidence="3" id="KW-1185">Reference proteome</keyword>
<dbReference type="AlphaFoldDB" id="A0A6L3T222"/>
<proteinExistence type="predicted"/>
<reference evidence="2 3" key="1">
    <citation type="submission" date="2019-09" db="EMBL/GenBank/DDBJ databases">
        <title>YIM 48816 draft genome.</title>
        <authorList>
            <person name="Jiang L."/>
        </authorList>
    </citation>
    <scope>NUCLEOTIDE SEQUENCE [LARGE SCALE GENOMIC DNA]</scope>
    <source>
        <strain evidence="2 3">YIM 48816</strain>
    </source>
</reference>
<dbReference type="Proteomes" id="UP000474159">
    <property type="component" value="Unassembled WGS sequence"/>
</dbReference>
<evidence type="ECO:0000256" key="1">
    <source>
        <dbReference type="SAM" id="MobiDB-lite"/>
    </source>
</evidence>
<dbReference type="EMBL" id="VZZK01000011">
    <property type="protein sequence ID" value="KAB1078822.1"/>
    <property type="molecule type" value="Genomic_DNA"/>
</dbReference>
<gene>
    <name evidence="2" type="ORF">F6X53_12455</name>
</gene>